<dbReference type="Gene3D" id="3.80.10.10">
    <property type="entry name" value="Ribonuclease Inhibitor"/>
    <property type="match status" value="1"/>
</dbReference>
<dbReference type="EMBL" id="JARJCM010000302">
    <property type="protein sequence ID" value="KAJ7019220.1"/>
    <property type="molecule type" value="Genomic_DNA"/>
</dbReference>
<name>A0AAD6WNJ2_9AGAR</name>
<dbReference type="Proteomes" id="UP001218188">
    <property type="component" value="Unassembled WGS sequence"/>
</dbReference>
<sequence length="273" mass="30322">MYPASAPAQNLPVEVIDSILDGNRGDRQSLTSSSLVCKAWLQSSRYHLFSEFDVYVGLNVGKKFLKLLHHPLCTFVYCIRTITIYPGQPDASGIAPLGDKTVTRLAKLMHVSSLRILNHRGLIAKPTLALLASTFSDVETLRLTNSFASANDAIEFAVSFPKLKTLDFQPHCHESTPATLPDAPPPSKLSRVQLYSPFIHRAWFLKHHDRFSALTLSDIKANDFDKIEEILADLRPNLRDLRMSFSPREISASLSNLGTTYCASASTCSIPRH</sequence>
<organism evidence="1 2">
    <name type="scientific">Mycena alexandri</name>
    <dbReference type="NCBI Taxonomy" id="1745969"/>
    <lineage>
        <taxon>Eukaryota</taxon>
        <taxon>Fungi</taxon>
        <taxon>Dikarya</taxon>
        <taxon>Basidiomycota</taxon>
        <taxon>Agaricomycotina</taxon>
        <taxon>Agaricomycetes</taxon>
        <taxon>Agaricomycetidae</taxon>
        <taxon>Agaricales</taxon>
        <taxon>Marasmiineae</taxon>
        <taxon>Mycenaceae</taxon>
        <taxon>Mycena</taxon>
    </lineage>
</organism>
<dbReference type="InterPro" id="IPR032675">
    <property type="entry name" value="LRR_dom_sf"/>
</dbReference>
<evidence type="ECO:0000313" key="2">
    <source>
        <dbReference type="Proteomes" id="UP001218188"/>
    </source>
</evidence>
<comment type="caution">
    <text evidence="1">The sequence shown here is derived from an EMBL/GenBank/DDBJ whole genome shotgun (WGS) entry which is preliminary data.</text>
</comment>
<dbReference type="AlphaFoldDB" id="A0AAD6WNJ2"/>
<evidence type="ECO:0008006" key="3">
    <source>
        <dbReference type="Google" id="ProtNLM"/>
    </source>
</evidence>
<evidence type="ECO:0000313" key="1">
    <source>
        <dbReference type="EMBL" id="KAJ7019220.1"/>
    </source>
</evidence>
<accession>A0AAD6WNJ2</accession>
<reference evidence="1" key="1">
    <citation type="submission" date="2023-03" db="EMBL/GenBank/DDBJ databases">
        <title>Massive genome expansion in bonnet fungi (Mycena s.s.) driven by repeated elements and novel gene families across ecological guilds.</title>
        <authorList>
            <consortium name="Lawrence Berkeley National Laboratory"/>
            <person name="Harder C.B."/>
            <person name="Miyauchi S."/>
            <person name="Viragh M."/>
            <person name="Kuo A."/>
            <person name="Thoen E."/>
            <person name="Andreopoulos B."/>
            <person name="Lu D."/>
            <person name="Skrede I."/>
            <person name="Drula E."/>
            <person name="Henrissat B."/>
            <person name="Morin E."/>
            <person name="Kohler A."/>
            <person name="Barry K."/>
            <person name="LaButti K."/>
            <person name="Morin E."/>
            <person name="Salamov A."/>
            <person name="Lipzen A."/>
            <person name="Mereny Z."/>
            <person name="Hegedus B."/>
            <person name="Baldrian P."/>
            <person name="Stursova M."/>
            <person name="Weitz H."/>
            <person name="Taylor A."/>
            <person name="Grigoriev I.V."/>
            <person name="Nagy L.G."/>
            <person name="Martin F."/>
            <person name="Kauserud H."/>
        </authorList>
    </citation>
    <scope>NUCLEOTIDE SEQUENCE</scope>
    <source>
        <strain evidence="1">CBHHK200</strain>
    </source>
</reference>
<keyword evidence="2" id="KW-1185">Reference proteome</keyword>
<proteinExistence type="predicted"/>
<protein>
    <recommendedName>
        <fullName evidence="3">F-box domain-containing protein</fullName>
    </recommendedName>
</protein>
<gene>
    <name evidence="1" type="ORF">C8F04DRAFT_976020</name>
</gene>
<dbReference type="SUPFAM" id="SSF52047">
    <property type="entry name" value="RNI-like"/>
    <property type="match status" value="1"/>
</dbReference>